<gene>
    <name evidence="3" type="ORF">LEM8419_02254</name>
</gene>
<proteinExistence type="inferred from homology"/>
<reference evidence="3" key="1">
    <citation type="submission" date="2021-12" db="EMBL/GenBank/DDBJ databases">
        <authorList>
            <person name="Rodrigo-Torres L."/>
            <person name="Arahal R. D."/>
            <person name="Lucena T."/>
        </authorList>
    </citation>
    <scope>NUCLEOTIDE SEQUENCE</scope>
    <source>
        <strain evidence="3">CECT 8419</strain>
    </source>
</reference>
<dbReference type="Gene3D" id="3.40.50.720">
    <property type="entry name" value="NAD(P)-binding Rossmann-like Domain"/>
    <property type="match status" value="1"/>
</dbReference>
<keyword evidence="2 3" id="KW-0560">Oxidoreductase</keyword>
<dbReference type="EC" id="1.-.-.-" evidence="3"/>
<dbReference type="PRINTS" id="PR00081">
    <property type="entry name" value="GDHRDH"/>
</dbReference>
<evidence type="ECO:0000256" key="1">
    <source>
        <dbReference type="ARBA" id="ARBA00006484"/>
    </source>
</evidence>
<organism evidence="3 4">
    <name type="scientific">Neolewinella maritima</name>
    <dbReference type="NCBI Taxonomy" id="1383882"/>
    <lineage>
        <taxon>Bacteria</taxon>
        <taxon>Pseudomonadati</taxon>
        <taxon>Bacteroidota</taxon>
        <taxon>Saprospiria</taxon>
        <taxon>Saprospirales</taxon>
        <taxon>Lewinellaceae</taxon>
        <taxon>Neolewinella</taxon>
    </lineage>
</organism>
<dbReference type="CDD" id="cd05233">
    <property type="entry name" value="SDR_c"/>
    <property type="match status" value="1"/>
</dbReference>
<dbReference type="GO" id="GO:0016491">
    <property type="term" value="F:oxidoreductase activity"/>
    <property type="evidence" value="ECO:0007669"/>
    <property type="project" value="UniProtKB-KW"/>
</dbReference>
<evidence type="ECO:0000313" key="4">
    <source>
        <dbReference type="Proteomes" id="UP000837803"/>
    </source>
</evidence>
<sequence>MEYMPQPLRVLVTGASRGIGRACAEAFAQAGHTVTAVARTGDQLASLKAACGEHVEVLVADLTEDLQLTGTYDVVVLNAAYFAPGGLLDTRDVFGESFTLNVLANHRLARQLLPAMRDRKSGHLLVIGSTSTDDTSPHMTAYAATKKALRALYEGWEQELIGSGVRTTLIAPGATLTSSWDGQELPPRMLAAAEVAALVYRAVTQGLTGRIVLRADQP</sequence>
<dbReference type="PANTHER" id="PTHR44196">
    <property type="entry name" value="DEHYDROGENASE/REDUCTASE SDR FAMILY MEMBER 7B"/>
    <property type="match status" value="1"/>
</dbReference>
<evidence type="ECO:0000313" key="3">
    <source>
        <dbReference type="EMBL" id="CAH1001353.1"/>
    </source>
</evidence>
<accession>A0ABM9B371</accession>
<evidence type="ECO:0000256" key="2">
    <source>
        <dbReference type="ARBA" id="ARBA00023002"/>
    </source>
</evidence>
<protein>
    <submittedName>
        <fullName evidence="3">Oxidoreductase</fullName>
        <ecNumber evidence="3">1.-.-.-</ecNumber>
    </submittedName>
</protein>
<dbReference type="EMBL" id="CAKLPZ010000002">
    <property type="protein sequence ID" value="CAH1001353.1"/>
    <property type="molecule type" value="Genomic_DNA"/>
</dbReference>
<dbReference type="Proteomes" id="UP000837803">
    <property type="component" value="Unassembled WGS sequence"/>
</dbReference>
<comment type="similarity">
    <text evidence="1">Belongs to the short-chain dehydrogenases/reductases (SDR) family.</text>
</comment>
<comment type="caution">
    <text evidence="3">The sequence shown here is derived from an EMBL/GenBank/DDBJ whole genome shotgun (WGS) entry which is preliminary data.</text>
</comment>
<dbReference type="PANTHER" id="PTHR44196:SF1">
    <property type="entry name" value="DEHYDROGENASE_REDUCTASE SDR FAMILY MEMBER 7B"/>
    <property type="match status" value="1"/>
</dbReference>
<name>A0ABM9B371_9BACT</name>
<dbReference type="Pfam" id="PF00106">
    <property type="entry name" value="adh_short"/>
    <property type="match status" value="1"/>
</dbReference>
<dbReference type="InterPro" id="IPR002347">
    <property type="entry name" value="SDR_fam"/>
</dbReference>
<keyword evidence="4" id="KW-1185">Reference proteome</keyword>
<dbReference type="RefSeq" id="WP_238751200.1">
    <property type="nucleotide sequence ID" value="NZ_CAKLPZ010000002.1"/>
</dbReference>
<dbReference type="InterPro" id="IPR036291">
    <property type="entry name" value="NAD(P)-bd_dom_sf"/>
</dbReference>
<dbReference type="SUPFAM" id="SSF51735">
    <property type="entry name" value="NAD(P)-binding Rossmann-fold domains"/>
    <property type="match status" value="1"/>
</dbReference>